<name>A0AB38D1E1_9MYCO</name>
<dbReference type="Pfam" id="PF00436">
    <property type="entry name" value="SSB"/>
    <property type="match status" value="1"/>
</dbReference>
<evidence type="ECO:0000256" key="3">
    <source>
        <dbReference type="PIRNR" id="PIRNR002070"/>
    </source>
</evidence>
<feature type="compositionally biased region" description="Polar residues" evidence="4">
    <location>
        <begin position="118"/>
        <end position="129"/>
    </location>
</feature>
<keyword evidence="1 2" id="KW-0238">DNA-binding</keyword>
<dbReference type="RefSeq" id="WP_074293003.1">
    <property type="nucleotide sequence ID" value="NZ_FRZT01000017.1"/>
</dbReference>
<dbReference type="PROSITE" id="PS50935">
    <property type="entry name" value="SSB"/>
    <property type="match status" value="1"/>
</dbReference>
<dbReference type="AlphaFoldDB" id="A0AB38D1E1"/>
<dbReference type="HAMAP" id="MF_00984">
    <property type="entry name" value="SSB"/>
    <property type="match status" value="1"/>
</dbReference>
<dbReference type="PANTHER" id="PTHR10302:SF27">
    <property type="entry name" value="SINGLE-STRANDED DNA-BINDING PROTEIN"/>
    <property type="match status" value="1"/>
</dbReference>
<dbReference type="Gene3D" id="2.40.50.140">
    <property type="entry name" value="Nucleic acid-binding proteins"/>
    <property type="match status" value="1"/>
</dbReference>
<comment type="caution">
    <text evidence="2">Lacks conserved residue(s) required for the propagation of feature annotation.</text>
</comment>
<evidence type="ECO:0000256" key="1">
    <source>
        <dbReference type="ARBA" id="ARBA00023125"/>
    </source>
</evidence>
<dbReference type="EMBL" id="FSHM01000004">
    <property type="protein sequence ID" value="SIB23298.1"/>
    <property type="molecule type" value="Genomic_DNA"/>
</dbReference>
<dbReference type="InterPro" id="IPR012340">
    <property type="entry name" value="NA-bd_OB-fold"/>
</dbReference>
<dbReference type="NCBIfam" id="TIGR00621">
    <property type="entry name" value="ssb"/>
    <property type="match status" value="1"/>
</dbReference>
<gene>
    <name evidence="5" type="primary">ssb_3</name>
    <name evidence="5" type="ORF">SAMEA2070301_03319</name>
</gene>
<comment type="subunit">
    <text evidence="2">Homotetramer.</text>
</comment>
<dbReference type="GO" id="GO:0003697">
    <property type="term" value="F:single-stranded DNA binding"/>
    <property type="evidence" value="ECO:0007669"/>
    <property type="project" value="UniProtKB-UniRule"/>
</dbReference>
<evidence type="ECO:0000313" key="5">
    <source>
        <dbReference type="EMBL" id="SIB23298.1"/>
    </source>
</evidence>
<dbReference type="PANTHER" id="PTHR10302">
    <property type="entry name" value="SINGLE-STRANDED DNA-BINDING PROTEIN"/>
    <property type="match status" value="1"/>
</dbReference>
<reference evidence="5 6" key="1">
    <citation type="submission" date="2016-11" db="EMBL/GenBank/DDBJ databases">
        <authorList>
            <consortium name="Pathogen Informatics"/>
        </authorList>
    </citation>
    <scope>NUCLEOTIDE SEQUENCE [LARGE SCALE GENOMIC DNA]</scope>
    <source>
        <strain evidence="5 6">104</strain>
    </source>
</reference>
<dbReference type="InterPro" id="IPR011344">
    <property type="entry name" value="ssDNA-bd"/>
</dbReference>
<protein>
    <recommendedName>
        <fullName evidence="2 3">Single-stranded DNA-binding protein</fullName>
        <shortName evidence="2">SSB</shortName>
    </recommendedName>
</protein>
<evidence type="ECO:0000256" key="4">
    <source>
        <dbReference type="SAM" id="MobiDB-lite"/>
    </source>
</evidence>
<organism evidence="5 6">
    <name type="scientific">Mycobacteroides abscessus subsp. abscessus</name>
    <dbReference type="NCBI Taxonomy" id="1185650"/>
    <lineage>
        <taxon>Bacteria</taxon>
        <taxon>Bacillati</taxon>
        <taxon>Actinomycetota</taxon>
        <taxon>Actinomycetes</taxon>
        <taxon>Mycobacteriales</taxon>
        <taxon>Mycobacteriaceae</taxon>
        <taxon>Mycobacteroides</taxon>
        <taxon>Mycobacteroides abscessus</taxon>
    </lineage>
</organism>
<dbReference type="GO" id="GO:0009295">
    <property type="term" value="C:nucleoid"/>
    <property type="evidence" value="ECO:0007669"/>
    <property type="project" value="TreeGrafter"/>
</dbReference>
<accession>A0AB38D1E1</accession>
<evidence type="ECO:0000256" key="2">
    <source>
        <dbReference type="HAMAP-Rule" id="MF_00984"/>
    </source>
</evidence>
<dbReference type="SUPFAM" id="SSF50249">
    <property type="entry name" value="Nucleic acid-binding proteins"/>
    <property type="match status" value="1"/>
</dbReference>
<proteinExistence type="inferred from homology"/>
<comment type="caution">
    <text evidence="5">The sequence shown here is derived from an EMBL/GenBank/DDBJ whole genome shotgun (WGS) entry which is preliminary data.</text>
</comment>
<dbReference type="GO" id="GO:0006260">
    <property type="term" value="P:DNA replication"/>
    <property type="evidence" value="ECO:0007669"/>
    <property type="project" value="InterPro"/>
</dbReference>
<dbReference type="PIRSF" id="PIRSF002070">
    <property type="entry name" value="SSB"/>
    <property type="match status" value="1"/>
</dbReference>
<evidence type="ECO:0000313" key="6">
    <source>
        <dbReference type="Proteomes" id="UP000185210"/>
    </source>
</evidence>
<dbReference type="CDD" id="cd04496">
    <property type="entry name" value="SSB_OBF"/>
    <property type="match status" value="1"/>
</dbReference>
<dbReference type="InterPro" id="IPR000424">
    <property type="entry name" value="Primosome_PriB/ssb"/>
</dbReference>
<feature type="region of interest" description="Disordered" evidence="4">
    <location>
        <begin position="110"/>
        <end position="129"/>
    </location>
</feature>
<sequence length="129" mass="14468">MPDATIYQIGNLTADPELRQTPNGVSVAQFSVASTPRVYDKQAQEWKDGETTFLRAQVWRELAEGATNELRKGDQVIVVGKLKQRKYDKDGETRTAFEVEADFVGKSVRARKQRQDDGWSSSASDEAPF</sequence>
<dbReference type="Proteomes" id="UP000185210">
    <property type="component" value="Unassembled WGS sequence"/>
</dbReference>